<dbReference type="PROSITE" id="PS50105">
    <property type="entry name" value="SAM_DOMAIN"/>
    <property type="match status" value="1"/>
</dbReference>
<dbReference type="EMBL" id="ASPP01000287">
    <property type="protein sequence ID" value="ETO36794.1"/>
    <property type="molecule type" value="Genomic_DNA"/>
</dbReference>
<keyword evidence="5" id="KW-1185">Reference proteome</keyword>
<dbReference type="AlphaFoldDB" id="X6PFF4"/>
<keyword evidence="2" id="KW-0812">Transmembrane</keyword>
<feature type="region of interest" description="Disordered" evidence="1">
    <location>
        <begin position="342"/>
        <end position="361"/>
    </location>
</feature>
<dbReference type="Proteomes" id="UP000023152">
    <property type="component" value="Unassembled WGS sequence"/>
</dbReference>
<feature type="transmembrane region" description="Helical" evidence="2">
    <location>
        <begin position="100"/>
        <end position="120"/>
    </location>
</feature>
<gene>
    <name evidence="4" type="ORF">RFI_00269</name>
</gene>
<protein>
    <recommendedName>
        <fullName evidence="3">SAM domain-containing protein</fullName>
    </recommendedName>
</protein>
<feature type="region of interest" description="Disordered" evidence="1">
    <location>
        <begin position="432"/>
        <end position="477"/>
    </location>
</feature>
<proteinExistence type="predicted"/>
<accession>X6PFF4</accession>
<feature type="region of interest" description="Disordered" evidence="1">
    <location>
        <begin position="64"/>
        <end position="84"/>
    </location>
</feature>
<feature type="compositionally biased region" description="Basic and acidic residues" evidence="1">
    <location>
        <begin position="1"/>
        <end position="12"/>
    </location>
</feature>
<keyword evidence="2" id="KW-0472">Membrane</keyword>
<feature type="domain" description="SAM" evidence="3">
    <location>
        <begin position="130"/>
        <end position="181"/>
    </location>
</feature>
<feature type="region of interest" description="Disordered" evidence="1">
    <location>
        <begin position="407"/>
        <end position="426"/>
    </location>
</feature>
<evidence type="ECO:0000259" key="3">
    <source>
        <dbReference type="PROSITE" id="PS50105"/>
    </source>
</evidence>
<feature type="compositionally biased region" description="Polar residues" evidence="1">
    <location>
        <begin position="432"/>
        <end position="442"/>
    </location>
</feature>
<dbReference type="InterPro" id="IPR013761">
    <property type="entry name" value="SAM/pointed_sf"/>
</dbReference>
<dbReference type="Pfam" id="PF00536">
    <property type="entry name" value="SAM_1"/>
    <property type="match status" value="1"/>
</dbReference>
<evidence type="ECO:0000313" key="5">
    <source>
        <dbReference type="Proteomes" id="UP000023152"/>
    </source>
</evidence>
<evidence type="ECO:0000313" key="4">
    <source>
        <dbReference type="EMBL" id="ETO36794.1"/>
    </source>
</evidence>
<dbReference type="SUPFAM" id="SSF47769">
    <property type="entry name" value="SAM/Pointed domain"/>
    <property type="match status" value="1"/>
</dbReference>
<feature type="region of interest" description="Disordered" evidence="1">
    <location>
        <begin position="270"/>
        <end position="296"/>
    </location>
</feature>
<evidence type="ECO:0000256" key="1">
    <source>
        <dbReference type="SAM" id="MobiDB-lite"/>
    </source>
</evidence>
<feature type="region of interest" description="Disordered" evidence="1">
    <location>
        <begin position="1"/>
        <end position="44"/>
    </location>
</feature>
<dbReference type="OrthoDB" id="3068380at2759"/>
<comment type="caution">
    <text evidence="4">The sequence shown here is derived from an EMBL/GenBank/DDBJ whole genome shotgun (WGS) entry which is preliminary data.</text>
</comment>
<reference evidence="4 5" key="1">
    <citation type="journal article" date="2013" name="Curr. Biol.">
        <title>The Genome of the Foraminiferan Reticulomyxa filosa.</title>
        <authorList>
            <person name="Glockner G."/>
            <person name="Hulsmann N."/>
            <person name="Schleicher M."/>
            <person name="Noegel A.A."/>
            <person name="Eichinger L."/>
            <person name="Gallinger C."/>
            <person name="Pawlowski J."/>
            <person name="Sierra R."/>
            <person name="Euteneuer U."/>
            <person name="Pillet L."/>
            <person name="Moustafa A."/>
            <person name="Platzer M."/>
            <person name="Groth M."/>
            <person name="Szafranski K."/>
            <person name="Schliwa M."/>
        </authorList>
    </citation>
    <scope>NUCLEOTIDE SEQUENCE [LARGE SCALE GENOMIC DNA]</scope>
</reference>
<sequence>MTELERLRHGTLSEEPASTSPLRANGKSPNTLGVNEKDSVDVWSDETTPEKNITLVITKELSAQQSSENIPRDDTTAVDSNESTTQTTTNTNIYVMYVPFSLYPIFVCILYGLNEFALFVPKKKRHPKKWGVADVTQFLKDSNDKGGVGLNDSVAELFKEELISGEVLLQLSERDMEMMGVKVNSIQSILSRVRQLVWSIEQPHQSDGIVDISEAHNDKNPPASQLNVSNNDLLLQVNALDDHAKVLCETSSAVLLPSPLSSVETNANITTSQGTKEESQSVMSTLQSTNEKGSVISSESTLTNTANVDSVANAIMSVQSVTTAGHPPAKEAIAIAPSTAISESASTNAPQVPHEFQQPNPPRLSSFKANINQFFCRCCCCCCLTNNESEMDLTKFDVPVVLESFSERQKKQHDTQTQASISPKKTPVLLFQSGSVDASDTSPAKDPFATEEASSNSKHDNSPSKNDGWVFKPPSVK</sequence>
<feature type="compositionally biased region" description="Polar residues" evidence="1">
    <location>
        <begin position="16"/>
        <end position="33"/>
    </location>
</feature>
<dbReference type="Gene3D" id="1.10.150.50">
    <property type="entry name" value="Transcription Factor, Ets-1"/>
    <property type="match status" value="1"/>
</dbReference>
<keyword evidence="2" id="KW-1133">Transmembrane helix</keyword>
<name>X6PFF4_RETFI</name>
<evidence type="ECO:0000256" key="2">
    <source>
        <dbReference type="SAM" id="Phobius"/>
    </source>
</evidence>
<organism evidence="4 5">
    <name type="scientific">Reticulomyxa filosa</name>
    <dbReference type="NCBI Taxonomy" id="46433"/>
    <lineage>
        <taxon>Eukaryota</taxon>
        <taxon>Sar</taxon>
        <taxon>Rhizaria</taxon>
        <taxon>Retaria</taxon>
        <taxon>Foraminifera</taxon>
        <taxon>Monothalamids</taxon>
        <taxon>Reticulomyxidae</taxon>
        <taxon>Reticulomyxa</taxon>
    </lineage>
</organism>
<dbReference type="InterPro" id="IPR001660">
    <property type="entry name" value="SAM"/>
</dbReference>